<dbReference type="GO" id="GO:0005524">
    <property type="term" value="F:ATP binding"/>
    <property type="evidence" value="ECO:0007669"/>
    <property type="project" value="UniProtKB-KW"/>
</dbReference>
<dbReference type="GO" id="GO:0016887">
    <property type="term" value="F:ATP hydrolysis activity"/>
    <property type="evidence" value="ECO:0007669"/>
    <property type="project" value="InterPro"/>
</dbReference>
<dbReference type="Gene3D" id="3.40.50.300">
    <property type="entry name" value="P-loop containing nucleotide triphosphate hydrolases"/>
    <property type="match status" value="2"/>
</dbReference>
<dbReference type="InterPro" id="IPR027417">
    <property type="entry name" value="P-loop_NTPase"/>
</dbReference>
<evidence type="ECO:0000256" key="1">
    <source>
        <dbReference type="ARBA" id="ARBA00004202"/>
    </source>
</evidence>
<feature type="domain" description="ABC transporter" evidence="11">
    <location>
        <begin position="260"/>
        <end position="497"/>
    </location>
</feature>
<evidence type="ECO:0000313" key="12">
    <source>
        <dbReference type="EMBL" id="SFG12092.1"/>
    </source>
</evidence>
<evidence type="ECO:0000256" key="3">
    <source>
        <dbReference type="ARBA" id="ARBA00022448"/>
    </source>
</evidence>
<dbReference type="OrthoDB" id="9771863at2"/>
<dbReference type="PANTHER" id="PTHR43790">
    <property type="entry name" value="CARBOHYDRATE TRANSPORT ATP-BINDING PROTEIN MG119-RELATED"/>
    <property type="match status" value="1"/>
</dbReference>
<dbReference type="AlphaFoldDB" id="A0A1I2P7G2"/>
<dbReference type="PROSITE" id="PS50893">
    <property type="entry name" value="ABC_TRANSPORTER_2"/>
    <property type="match status" value="2"/>
</dbReference>
<dbReference type="SMART" id="SM00382">
    <property type="entry name" value="AAA"/>
    <property type="match status" value="2"/>
</dbReference>
<keyword evidence="6" id="KW-0677">Repeat</keyword>
<gene>
    <name evidence="12" type="ORF">SAMN04488025_11647</name>
</gene>
<sequence length="499" mass="55770">MPAHLLEMKGIRKEFSGVPVLRGVDFALYPGEIHALMGENGAGKSTLMKILAGVHRKDGGIIRIDGEEREIDGAREAMRLGIAVIHQELNLIPHLTVMENLFLGREMVYGRTGWIRWKQMKEEARRWLEPLGLEVDPSREVASLSVGEQQLVEIARALSMQARILVLDEPTSALTNREIDTLFRILRSLKEKGVGMIYISHRMEEIFEICDRITVLRDGEWIGTRRADETDVDELIRMMVGRNISNRHFREPVEPGEERLRVEGLTRKGQVEEVSFSIRSGEIVGLTGLMGAGRTETARLLFGIDAPDRGKVWVDGREVRVRHPADAIREGIAFVTENRKEEGLVLSLSVRENLSLPNLGALSARGLIRSRKEARLVEELIRRLSIKTAGPGQEVRFLSGGNQQKVVIGKWLAASPRVLILDEPTRGVDIGAKEEIYRLMNRLTREGMAILLISSDLPEVLGMSDRVLVMHQGRIAAEFKREEATQEKILAAASGGCAS</sequence>
<dbReference type="RefSeq" id="WP_092038607.1">
    <property type="nucleotide sequence ID" value="NZ_FOOK01000016.1"/>
</dbReference>
<keyword evidence="9" id="KW-1278">Translocase</keyword>
<comment type="subcellular location">
    <subcellularLocation>
        <location evidence="2">Cell inner membrane</location>
    </subcellularLocation>
    <subcellularLocation>
        <location evidence="1">Cell membrane</location>
        <topology evidence="1">Peripheral membrane protein</topology>
    </subcellularLocation>
</comment>
<feature type="domain" description="ABC transporter" evidence="11">
    <location>
        <begin position="6"/>
        <end position="243"/>
    </location>
</feature>
<dbReference type="STRING" id="201973.SAMN04488025_11647"/>
<dbReference type="FunFam" id="3.40.50.300:FF:000126">
    <property type="entry name" value="Galactose/methyl galactoside import ATP-binding protein MglA"/>
    <property type="match status" value="1"/>
</dbReference>
<dbReference type="FunFam" id="3.40.50.300:FF:000127">
    <property type="entry name" value="Ribose import ATP-binding protein RbsA"/>
    <property type="match status" value="1"/>
</dbReference>
<dbReference type="SUPFAM" id="SSF52540">
    <property type="entry name" value="P-loop containing nucleoside triphosphate hydrolases"/>
    <property type="match status" value="2"/>
</dbReference>
<dbReference type="PROSITE" id="PS00211">
    <property type="entry name" value="ABC_TRANSPORTER_1"/>
    <property type="match status" value="2"/>
</dbReference>
<dbReference type="PANTHER" id="PTHR43790:SF3">
    <property type="entry name" value="D-ALLOSE IMPORT ATP-BINDING PROTEIN ALSA-RELATED"/>
    <property type="match status" value="1"/>
</dbReference>
<dbReference type="CDD" id="cd03216">
    <property type="entry name" value="ABC_Carb_Monos_I"/>
    <property type="match status" value="1"/>
</dbReference>
<dbReference type="EMBL" id="FOOK01000016">
    <property type="protein sequence ID" value="SFG12092.1"/>
    <property type="molecule type" value="Genomic_DNA"/>
</dbReference>
<dbReference type="GO" id="GO:0015749">
    <property type="term" value="P:monosaccharide transmembrane transport"/>
    <property type="evidence" value="ECO:0007669"/>
    <property type="project" value="UniProtKB-ARBA"/>
</dbReference>
<evidence type="ECO:0000256" key="2">
    <source>
        <dbReference type="ARBA" id="ARBA00004533"/>
    </source>
</evidence>
<dbReference type="CDD" id="cd03215">
    <property type="entry name" value="ABC_Carb_Monos_II"/>
    <property type="match status" value="1"/>
</dbReference>
<keyword evidence="5" id="KW-0762">Sugar transport</keyword>
<dbReference type="InterPro" id="IPR017871">
    <property type="entry name" value="ABC_transporter-like_CS"/>
</dbReference>
<keyword evidence="3" id="KW-0813">Transport</keyword>
<keyword evidence="7" id="KW-0547">Nucleotide-binding</keyword>
<evidence type="ECO:0000313" key="13">
    <source>
        <dbReference type="Proteomes" id="UP000198661"/>
    </source>
</evidence>
<accession>A0A1I2P7G2</accession>
<keyword evidence="4" id="KW-1003">Cell membrane</keyword>
<keyword evidence="13" id="KW-1185">Reference proteome</keyword>
<dbReference type="InterPro" id="IPR050107">
    <property type="entry name" value="ABC_carbohydrate_import_ATPase"/>
</dbReference>
<dbReference type="InterPro" id="IPR003439">
    <property type="entry name" value="ABC_transporter-like_ATP-bd"/>
</dbReference>
<name>A0A1I2P7G2_9BACL</name>
<evidence type="ECO:0000256" key="7">
    <source>
        <dbReference type="ARBA" id="ARBA00022741"/>
    </source>
</evidence>
<keyword evidence="8 12" id="KW-0067">ATP-binding</keyword>
<evidence type="ECO:0000256" key="5">
    <source>
        <dbReference type="ARBA" id="ARBA00022597"/>
    </source>
</evidence>
<evidence type="ECO:0000259" key="11">
    <source>
        <dbReference type="PROSITE" id="PS50893"/>
    </source>
</evidence>
<dbReference type="Pfam" id="PF00005">
    <property type="entry name" value="ABC_tran"/>
    <property type="match status" value="2"/>
</dbReference>
<evidence type="ECO:0000256" key="6">
    <source>
        <dbReference type="ARBA" id="ARBA00022737"/>
    </source>
</evidence>
<evidence type="ECO:0000256" key="9">
    <source>
        <dbReference type="ARBA" id="ARBA00022967"/>
    </source>
</evidence>
<evidence type="ECO:0000256" key="4">
    <source>
        <dbReference type="ARBA" id="ARBA00022475"/>
    </source>
</evidence>
<dbReference type="GO" id="GO:0005886">
    <property type="term" value="C:plasma membrane"/>
    <property type="evidence" value="ECO:0007669"/>
    <property type="project" value="UniProtKB-SubCell"/>
</dbReference>
<evidence type="ECO:0000256" key="8">
    <source>
        <dbReference type="ARBA" id="ARBA00022840"/>
    </source>
</evidence>
<dbReference type="InterPro" id="IPR003593">
    <property type="entry name" value="AAA+_ATPase"/>
</dbReference>
<protein>
    <submittedName>
        <fullName evidence="12">Ribose transport system ATP-binding protein</fullName>
    </submittedName>
</protein>
<dbReference type="Proteomes" id="UP000198661">
    <property type="component" value="Unassembled WGS sequence"/>
</dbReference>
<evidence type="ECO:0000256" key="10">
    <source>
        <dbReference type="ARBA" id="ARBA00023136"/>
    </source>
</evidence>
<keyword evidence="10" id="KW-0472">Membrane</keyword>
<proteinExistence type="predicted"/>
<reference evidence="12 13" key="1">
    <citation type="submission" date="2016-10" db="EMBL/GenBank/DDBJ databases">
        <authorList>
            <person name="de Groot N.N."/>
        </authorList>
    </citation>
    <scope>NUCLEOTIDE SEQUENCE [LARGE SCALE GENOMIC DNA]</scope>
    <source>
        <strain evidence="12 13">DSM 44945</strain>
    </source>
</reference>
<organism evidence="12 13">
    <name type="scientific">Planifilum fulgidum</name>
    <dbReference type="NCBI Taxonomy" id="201973"/>
    <lineage>
        <taxon>Bacteria</taxon>
        <taxon>Bacillati</taxon>
        <taxon>Bacillota</taxon>
        <taxon>Bacilli</taxon>
        <taxon>Bacillales</taxon>
        <taxon>Thermoactinomycetaceae</taxon>
        <taxon>Planifilum</taxon>
    </lineage>
</organism>